<dbReference type="AlphaFoldDB" id="A0A7G9YW91"/>
<gene>
    <name evidence="2" type="ORF">BPDGFPMF_00034</name>
</gene>
<sequence length="305" mass="35473">MNGEITKKMIDELITHTESLINHIYWFKQDFNIPPTKEHIGTAITYTDIQERKDDFLNELVNTVAAWVYSKSKSKKIVDDRLSVVNGDIANASLFLATQAFSKFRPGYPQGQFGELLLFNFIQYFFEAVPLLRKQRITTSVGHERFGADAIHYKKDHDKNTIIIGESKCYKSDYKFKSAFETSLSSIETTFNNLSKELDLYTYDDFIEPELEIIAKEYKANTLSNVHFELVCLIAYNENKDLTGNNERDIKKSIMSIIEERCNNLNNSCFDEIDDRILSRINYVIFPIWDLDKLLEEFQTRVGSR</sequence>
<dbReference type="EMBL" id="MT631505">
    <property type="protein sequence ID" value="QNO52275.1"/>
    <property type="molecule type" value="Genomic_DNA"/>
</dbReference>
<name>A0A7G9YW91_9EURY</name>
<feature type="domain" description="Anti-bacteriophage protein A/HamA C-terminal" evidence="1">
    <location>
        <begin position="26"/>
        <end position="301"/>
    </location>
</feature>
<reference evidence="2" key="1">
    <citation type="submission" date="2020-06" db="EMBL/GenBank/DDBJ databases">
        <title>Unique genomic features of the anaerobic methanotrophic archaea.</title>
        <authorList>
            <person name="Chadwick G.L."/>
            <person name="Skennerton C.T."/>
            <person name="Laso-Perez R."/>
            <person name="Leu A.O."/>
            <person name="Speth D.R."/>
            <person name="Yu H."/>
            <person name="Morgan-Lang C."/>
            <person name="Hatzenpichler R."/>
            <person name="Goudeau D."/>
            <person name="Malmstrom R."/>
            <person name="Brazelton W.J."/>
            <person name="Woyke T."/>
            <person name="Hallam S.J."/>
            <person name="Tyson G.W."/>
            <person name="Wegener G."/>
            <person name="Boetius A."/>
            <person name="Orphan V."/>
        </authorList>
    </citation>
    <scope>NUCLEOTIDE SEQUENCE</scope>
</reference>
<evidence type="ECO:0000259" key="1">
    <source>
        <dbReference type="Pfam" id="PF08878"/>
    </source>
</evidence>
<evidence type="ECO:0000313" key="2">
    <source>
        <dbReference type="EMBL" id="QNO52275.1"/>
    </source>
</evidence>
<dbReference type="InterPro" id="IPR014976">
    <property type="entry name" value="AbpA_HamA_C"/>
</dbReference>
<proteinExistence type="predicted"/>
<accession>A0A7G9YW91</accession>
<dbReference type="Pfam" id="PF08878">
    <property type="entry name" value="HamA"/>
    <property type="match status" value="1"/>
</dbReference>
<organism evidence="2">
    <name type="scientific">Candidatus Methanophagaceae archaeon ANME-1 ERB6</name>
    <dbReference type="NCBI Taxonomy" id="2759912"/>
    <lineage>
        <taxon>Archaea</taxon>
        <taxon>Methanobacteriati</taxon>
        <taxon>Methanobacteriota</taxon>
        <taxon>Stenosarchaea group</taxon>
        <taxon>Methanomicrobia</taxon>
        <taxon>Candidatus Methanophagales</taxon>
        <taxon>Candidatus Methanophagaceae</taxon>
    </lineage>
</organism>
<protein>
    <recommendedName>
        <fullName evidence="1">Anti-bacteriophage protein A/HamA C-terminal domain-containing protein</fullName>
    </recommendedName>
</protein>